<keyword evidence="2" id="KW-1185">Reference proteome</keyword>
<sequence length="237" mass="26722">MMAFVFNCGYDPCPHPVQMHNDFKGAYCSKTCEEAATMDRSALTLDILGNLDPDYYRVCNQFCNKVSDGLITFHNNTNTSMAALDRGLHIKRVNVIRVGHPYASIEAYRKCIGERKQQSHLLFHGTIMQCTMDLNLREEEGPRGIPRACNHGDCRLCSILRSGFRIGPANAIFFSSDASYSHTYSSKTKPQTGWFGMLACSVWDFPKNLETTGGIHFTKTTQGCLVRYVILYEIYIS</sequence>
<accession>A0A4P9Y2T7</accession>
<evidence type="ECO:0000313" key="2">
    <source>
        <dbReference type="Proteomes" id="UP000267251"/>
    </source>
</evidence>
<gene>
    <name evidence="1" type="ORF">BJ684DRAFT_20567</name>
</gene>
<protein>
    <recommendedName>
        <fullName evidence="3">PARP catalytic domain-containing protein</fullName>
    </recommendedName>
</protein>
<evidence type="ECO:0000313" key="1">
    <source>
        <dbReference type="EMBL" id="RKP12912.1"/>
    </source>
</evidence>
<dbReference type="OrthoDB" id="9514740at2759"/>
<reference evidence="2" key="1">
    <citation type="journal article" date="2018" name="Nat. Microbiol.">
        <title>Leveraging single-cell genomics to expand the fungal tree of life.</title>
        <authorList>
            <person name="Ahrendt S.R."/>
            <person name="Quandt C.A."/>
            <person name="Ciobanu D."/>
            <person name="Clum A."/>
            <person name="Salamov A."/>
            <person name="Andreopoulos B."/>
            <person name="Cheng J.F."/>
            <person name="Woyke T."/>
            <person name="Pelin A."/>
            <person name="Henrissat B."/>
            <person name="Reynolds N.K."/>
            <person name="Benny G.L."/>
            <person name="Smith M.E."/>
            <person name="James T.Y."/>
            <person name="Grigoriev I.V."/>
        </authorList>
    </citation>
    <scope>NUCLEOTIDE SEQUENCE [LARGE SCALE GENOMIC DNA]</scope>
</reference>
<dbReference type="SUPFAM" id="SSF56399">
    <property type="entry name" value="ADP-ribosylation"/>
    <property type="match status" value="1"/>
</dbReference>
<dbReference type="Proteomes" id="UP000267251">
    <property type="component" value="Unassembled WGS sequence"/>
</dbReference>
<dbReference type="Gene3D" id="3.90.228.10">
    <property type="match status" value="1"/>
</dbReference>
<proteinExistence type="predicted"/>
<evidence type="ECO:0008006" key="3">
    <source>
        <dbReference type="Google" id="ProtNLM"/>
    </source>
</evidence>
<organism evidence="1 2">
    <name type="scientific">Piptocephalis cylindrospora</name>
    <dbReference type="NCBI Taxonomy" id="1907219"/>
    <lineage>
        <taxon>Eukaryota</taxon>
        <taxon>Fungi</taxon>
        <taxon>Fungi incertae sedis</taxon>
        <taxon>Zoopagomycota</taxon>
        <taxon>Zoopagomycotina</taxon>
        <taxon>Zoopagomycetes</taxon>
        <taxon>Zoopagales</taxon>
        <taxon>Piptocephalidaceae</taxon>
        <taxon>Piptocephalis</taxon>
    </lineage>
</organism>
<dbReference type="EMBL" id="KZ988165">
    <property type="protein sequence ID" value="RKP12912.1"/>
    <property type="molecule type" value="Genomic_DNA"/>
</dbReference>
<name>A0A4P9Y2T7_9FUNG</name>
<dbReference type="AlphaFoldDB" id="A0A4P9Y2T7"/>